<keyword evidence="10" id="KW-0732">Signal</keyword>
<keyword evidence="5" id="KW-0677">Repeat</keyword>
<dbReference type="InterPro" id="IPR050216">
    <property type="entry name" value="LRR_domain-containing"/>
</dbReference>
<dbReference type="FunFam" id="3.80.10.10:FF:001164">
    <property type="entry name" value="GH01279p"/>
    <property type="match status" value="1"/>
</dbReference>
<comment type="caution">
    <text evidence="12">The sequence shown here is derived from an EMBL/GenBank/DDBJ whole genome shotgun (WGS) entry which is preliminary data.</text>
</comment>
<keyword evidence="9" id="KW-0802">TPR repeat</keyword>
<dbReference type="Gene3D" id="1.25.40.10">
    <property type="entry name" value="Tetratricopeptide repeat domain"/>
    <property type="match status" value="1"/>
</dbReference>
<evidence type="ECO:0000259" key="11">
    <source>
        <dbReference type="Pfam" id="PF23598"/>
    </source>
</evidence>
<dbReference type="SUPFAM" id="SSF52058">
    <property type="entry name" value="L domain-like"/>
    <property type="match status" value="3"/>
</dbReference>
<comment type="similarity">
    <text evidence="2">Belongs to the Tonsoku family.</text>
</comment>
<proteinExistence type="inferred from homology"/>
<dbReference type="PANTHER" id="PTHR48051:SF1">
    <property type="entry name" value="RAS SUPPRESSOR PROTEIN 1"/>
    <property type="match status" value="1"/>
</dbReference>
<dbReference type="PANTHER" id="PTHR48051">
    <property type="match status" value="1"/>
</dbReference>
<feature type="repeat" description="TPR" evidence="9">
    <location>
        <begin position="821"/>
        <end position="854"/>
    </location>
</feature>
<evidence type="ECO:0000313" key="12">
    <source>
        <dbReference type="EMBL" id="OIN56834.1"/>
    </source>
</evidence>
<evidence type="ECO:0000256" key="5">
    <source>
        <dbReference type="ARBA" id="ARBA00022737"/>
    </source>
</evidence>
<keyword evidence="4" id="KW-0433">Leucine-rich repeat</keyword>
<dbReference type="InterPro" id="IPR011990">
    <property type="entry name" value="TPR-like_helical_dom_sf"/>
</dbReference>
<dbReference type="SMART" id="SM00028">
    <property type="entry name" value="TPR"/>
    <property type="match status" value="4"/>
</dbReference>
<dbReference type="GO" id="GO:0009274">
    <property type="term" value="C:peptidoglycan-based cell wall"/>
    <property type="evidence" value="ECO:0007669"/>
    <property type="project" value="UniProtKB-ARBA"/>
</dbReference>
<comment type="subcellular location">
    <subcellularLocation>
        <location evidence="1">Chromosome</location>
    </subcellularLocation>
</comment>
<dbReference type="InterPro" id="IPR001611">
    <property type="entry name" value="Leu-rich_rpt"/>
</dbReference>
<dbReference type="Pfam" id="PF13855">
    <property type="entry name" value="LRR_8"/>
    <property type="match status" value="1"/>
</dbReference>
<dbReference type="EMBL" id="MORL01000018">
    <property type="protein sequence ID" value="OIN56834.1"/>
    <property type="molecule type" value="Genomic_DNA"/>
</dbReference>
<reference evidence="12 13" key="1">
    <citation type="submission" date="2016-10" db="EMBL/GenBank/DDBJ databases">
        <title>Arsenicibacter rosenii gen. nov., sp. nov., an efficient arsenic-methylating bacterium isolated from an arsenic-contaminated paddy soil.</title>
        <authorList>
            <person name="Huang K."/>
        </authorList>
    </citation>
    <scope>NUCLEOTIDE SEQUENCE [LARGE SCALE GENOMIC DNA]</scope>
    <source>
        <strain evidence="12 13">SM-1</strain>
    </source>
</reference>
<keyword evidence="3" id="KW-0158">Chromosome</keyword>
<dbReference type="SMART" id="SM00364">
    <property type="entry name" value="LRR_BAC"/>
    <property type="match status" value="8"/>
</dbReference>
<feature type="domain" description="Disease resistance R13L4/SHOC-2-like LRR" evidence="11">
    <location>
        <begin position="393"/>
        <end position="493"/>
    </location>
</feature>
<dbReference type="PROSITE" id="PS50005">
    <property type="entry name" value="TPR"/>
    <property type="match status" value="2"/>
</dbReference>
<dbReference type="Proteomes" id="UP000181790">
    <property type="component" value="Unassembled WGS sequence"/>
</dbReference>
<feature type="chain" id="PRO_5012142181" description="Disease resistance R13L4/SHOC-2-like LRR domain-containing protein" evidence="10">
    <location>
        <begin position="24"/>
        <end position="1112"/>
    </location>
</feature>
<evidence type="ECO:0000256" key="10">
    <source>
        <dbReference type="SAM" id="SignalP"/>
    </source>
</evidence>
<evidence type="ECO:0000256" key="3">
    <source>
        <dbReference type="ARBA" id="ARBA00022454"/>
    </source>
</evidence>
<dbReference type="InterPro" id="IPR003591">
    <property type="entry name" value="Leu-rich_rpt_typical-subtyp"/>
</dbReference>
<keyword evidence="13" id="KW-1185">Reference proteome</keyword>
<dbReference type="InterPro" id="IPR055414">
    <property type="entry name" value="LRR_R13L4/SHOC2-like"/>
</dbReference>
<protein>
    <recommendedName>
        <fullName evidence="11">Disease resistance R13L4/SHOC-2-like LRR domain-containing protein</fullName>
    </recommendedName>
</protein>
<gene>
    <name evidence="12" type="ORF">BLX24_22950</name>
</gene>
<dbReference type="Pfam" id="PF23598">
    <property type="entry name" value="LRR_14"/>
    <property type="match status" value="1"/>
</dbReference>
<feature type="signal peptide" evidence="10">
    <location>
        <begin position="1"/>
        <end position="23"/>
    </location>
</feature>
<dbReference type="GO" id="GO:0005737">
    <property type="term" value="C:cytoplasm"/>
    <property type="evidence" value="ECO:0007669"/>
    <property type="project" value="TreeGrafter"/>
</dbReference>
<keyword evidence="6" id="KW-0227">DNA damage</keyword>
<organism evidence="12 13">
    <name type="scientific">Arsenicibacter rosenii</name>
    <dbReference type="NCBI Taxonomy" id="1750698"/>
    <lineage>
        <taxon>Bacteria</taxon>
        <taxon>Pseudomonadati</taxon>
        <taxon>Bacteroidota</taxon>
        <taxon>Cytophagia</taxon>
        <taxon>Cytophagales</taxon>
        <taxon>Spirosomataceae</taxon>
        <taxon>Arsenicibacter</taxon>
    </lineage>
</organism>
<evidence type="ECO:0000256" key="9">
    <source>
        <dbReference type="PROSITE-ProRule" id="PRU00339"/>
    </source>
</evidence>
<keyword evidence="7" id="KW-0156">Chromatin regulator</keyword>
<dbReference type="AlphaFoldDB" id="A0A1S2VDN1"/>
<evidence type="ECO:0000256" key="8">
    <source>
        <dbReference type="ARBA" id="ARBA00023204"/>
    </source>
</evidence>
<evidence type="ECO:0000256" key="7">
    <source>
        <dbReference type="ARBA" id="ARBA00022853"/>
    </source>
</evidence>
<evidence type="ECO:0000256" key="4">
    <source>
        <dbReference type="ARBA" id="ARBA00022614"/>
    </source>
</evidence>
<dbReference type="InterPro" id="IPR032675">
    <property type="entry name" value="LRR_dom_sf"/>
</dbReference>
<dbReference type="SMART" id="SM00369">
    <property type="entry name" value="LRR_TYP"/>
    <property type="match status" value="12"/>
</dbReference>
<dbReference type="GO" id="GO:0006281">
    <property type="term" value="P:DNA repair"/>
    <property type="evidence" value="ECO:0007669"/>
    <property type="project" value="UniProtKB-KW"/>
</dbReference>
<accession>A0A1S2VDN1</accession>
<dbReference type="RefSeq" id="WP_177225899.1">
    <property type="nucleotide sequence ID" value="NZ_MORL01000018.1"/>
</dbReference>
<keyword evidence="8" id="KW-0234">DNA repair</keyword>
<evidence type="ECO:0000313" key="13">
    <source>
        <dbReference type="Proteomes" id="UP000181790"/>
    </source>
</evidence>
<dbReference type="PROSITE" id="PS51450">
    <property type="entry name" value="LRR"/>
    <property type="match status" value="3"/>
</dbReference>
<dbReference type="SUPFAM" id="SSF48452">
    <property type="entry name" value="TPR-like"/>
    <property type="match status" value="1"/>
</dbReference>
<dbReference type="Pfam" id="PF13432">
    <property type="entry name" value="TPR_16"/>
    <property type="match status" value="2"/>
</dbReference>
<dbReference type="InterPro" id="IPR019734">
    <property type="entry name" value="TPR_rpt"/>
</dbReference>
<evidence type="ECO:0000256" key="2">
    <source>
        <dbReference type="ARBA" id="ARBA00010999"/>
    </source>
</evidence>
<dbReference type="Gene3D" id="3.80.10.10">
    <property type="entry name" value="Ribonuclease Inhibitor"/>
    <property type="match status" value="3"/>
</dbReference>
<evidence type="ECO:0000256" key="6">
    <source>
        <dbReference type="ARBA" id="ARBA00022763"/>
    </source>
</evidence>
<dbReference type="GO" id="GO:0006325">
    <property type="term" value="P:chromatin organization"/>
    <property type="evidence" value="ECO:0007669"/>
    <property type="project" value="UniProtKB-KW"/>
</dbReference>
<sequence length="1112" mass="123387">MNRLRQPLLIWVILWFSAFQAFSQTAGKGQEAKGIWEVGIPVIFGPGNRPAVNGTVVKNLKELIEKQQEGKPVYTVSLTTRKATHDDWHLLARCPEIRTVAVSLMVGDRIDSLFMALETLPNLEELTLSVTTFSMNRPRQQLMQFPASLGRLKALKSVYLYGAAFDYDQAFQLLATNNRLTALHLEPFLSETIQLPPTMGQLRQLESLTIGGASMLLLPEEITGLKNLKKLSLSGLLPTEAGSLQWLSRLKSLETIDIAFAETNQILSQMRIQNGRLTMPPNDAGQKPATFTFASLSGLTNLRSLKLTGNRTRIAFPEDGFRGLPRLESVTLKGLRIHQPLTGLCELTNLKELRITKSFPGELPDCLHRLSVLEVLDLESDSLTALPAGVFGLSNLRELNLRENPLQQLPAAIGQLKELKTLGLNETGLTTLPASIGQLTKLEDLDLRNNQLTALPDELTRLTRLRSLNVFGNQLTSLPANLTRLTQLRSLVVLGNQLTQLPADLGKLRLLHTLNIDQNAITALPESIGTLDSLQRLFIGENQLTLLPEGLAKLRNLRELYIGRNKLGALPASLGSLAKLESFHLSENPIRDLPASIGDWRAIRQVYIQHVPVRFLPATVGNWQRLTSLNIEDSDLMTLPREIGQCARLERLIIKRGNVFGLPESMGQLSQLNELMVTGKTGDQSGSSGLGEMQKLPDSLKYCTGLRALRIQHQREFDAWHMWQLLPYMPQLSELDLTNCGLTELPSAGYERLGINRLVLANNRLTRVPAELGNVPELRWVDLTDNPVPTGMSQPFSNIDQLVLLIAQQEGTTAGTSVALTRAYISGGVQKMEYMNSAEALNLFDKAMAVAPDSLKPMVYGFRADVHFSLKKYAEALADYQKAIEQAPLLPKGSTNGFSTVMVYLPEHYLAGWLGRKGMVEGEMGNTEAALADLNASLKRLPEKGADYSRATFQLAEGRLLAQQNQLEKARASFAKALDLYDTDLLYEQMSYRSQRATAGSELIAAALALLTNQLSRADAILTRYESRTTPEKNSGIGTYFRLCQEILAGKKTQAQAIESFTNQRRLQTESLSEWMYTWYDKTLLSLPLPKEQKEALTQLTALAKSMVRKSE</sequence>
<evidence type="ECO:0000256" key="1">
    <source>
        <dbReference type="ARBA" id="ARBA00004286"/>
    </source>
</evidence>
<name>A0A1S2VDN1_9BACT</name>
<dbReference type="GO" id="GO:0005694">
    <property type="term" value="C:chromosome"/>
    <property type="evidence" value="ECO:0007669"/>
    <property type="project" value="UniProtKB-SubCell"/>
</dbReference>
<feature type="repeat" description="TPR" evidence="9">
    <location>
        <begin position="857"/>
        <end position="890"/>
    </location>
</feature>